<dbReference type="Gene3D" id="3.10.450.50">
    <property type="match status" value="1"/>
</dbReference>
<dbReference type="EMBL" id="CP092362">
    <property type="protein sequence ID" value="ULN41679.1"/>
    <property type="molecule type" value="Genomic_DNA"/>
</dbReference>
<dbReference type="RefSeq" id="WP_240178220.1">
    <property type="nucleotide sequence ID" value="NZ_CP092362.2"/>
</dbReference>
<protein>
    <submittedName>
        <fullName evidence="3">Aromatic-ring-hydroxylating dioxygenase subunit beta</fullName>
    </submittedName>
</protein>
<reference evidence="3" key="1">
    <citation type="submission" date="2022-08" db="EMBL/GenBank/DDBJ databases">
        <title>Whole genome sequencing of non-tuberculosis mycobacteria type-strains.</title>
        <authorList>
            <person name="Igarashi Y."/>
            <person name="Osugi A."/>
            <person name="Mitarai S."/>
        </authorList>
    </citation>
    <scope>NUCLEOTIDE SEQUENCE</scope>
    <source>
        <strain evidence="3">JCM 16369</strain>
    </source>
</reference>
<dbReference type="InterPro" id="IPR000391">
    <property type="entry name" value="Rng_hydr_dOase-bsu"/>
</dbReference>
<evidence type="ECO:0000313" key="3">
    <source>
        <dbReference type="EMBL" id="ULN41679.1"/>
    </source>
</evidence>
<dbReference type="GO" id="GO:0051213">
    <property type="term" value="F:dioxygenase activity"/>
    <property type="evidence" value="ECO:0007669"/>
    <property type="project" value="UniProtKB-KW"/>
</dbReference>
<accession>A0ABY3TQN5</accession>
<sequence length="172" mass="20016">MVATLEQQVLLRSEVEDFLFEQAELLDEGRFHEWLGLCTEDIRYIIPVRLSRERANGEGNSSTMTHWDDDYAGLQLRVLRLDTEYAWAEDPPSRIRHNVSNVRVRPASEPDEYDVRSNVLVFRNRGDSPKYDLISAKRQDVIRRCETGLRLASRRVVLDHAVLGTHNLAFFF</sequence>
<name>A0ABY3TQN5_9MYCO</name>
<dbReference type="NCBIfam" id="NF007479">
    <property type="entry name" value="PRK10069.1"/>
    <property type="match status" value="1"/>
</dbReference>
<keyword evidence="4" id="KW-1185">Reference proteome</keyword>
<dbReference type="PANTHER" id="PTHR41534:SF2">
    <property type="entry name" value="3-PHENYLPROPIONATE_CINNAMIC ACID DIOXYGENASE SUBUNIT BETA"/>
    <property type="match status" value="1"/>
</dbReference>
<keyword evidence="3" id="KW-0223">Dioxygenase</keyword>
<comment type="similarity">
    <text evidence="1">Belongs to the bacterial ring-hydroxylating dioxygenase beta subunit family.</text>
</comment>
<gene>
    <name evidence="3" type="ORF">MI149_00520</name>
</gene>
<dbReference type="Pfam" id="PF00866">
    <property type="entry name" value="Ring_hydroxyl_B"/>
    <property type="match status" value="1"/>
</dbReference>
<evidence type="ECO:0000256" key="1">
    <source>
        <dbReference type="ARBA" id="ARBA00009570"/>
    </source>
</evidence>
<dbReference type="SUPFAM" id="SSF54427">
    <property type="entry name" value="NTF2-like"/>
    <property type="match status" value="1"/>
</dbReference>
<dbReference type="InterPro" id="IPR032710">
    <property type="entry name" value="NTF2-like_dom_sf"/>
</dbReference>
<keyword evidence="2" id="KW-0560">Oxidoreductase</keyword>
<organism evidence="3 4">
    <name type="scientific">Mycolicibacterium crocinum</name>
    <dbReference type="NCBI Taxonomy" id="388459"/>
    <lineage>
        <taxon>Bacteria</taxon>
        <taxon>Bacillati</taxon>
        <taxon>Actinomycetota</taxon>
        <taxon>Actinomycetes</taxon>
        <taxon>Mycobacteriales</taxon>
        <taxon>Mycobacteriaceae</taxon>
        <taxon>Mycolicibacterium</taxon>
    </lineage>
</organism>
<proteinExistence type="inferred from homology"/>
<dbReference type="PANTHER" id="PTHR41534">
    <property type="entry name" value="BLR3401 PROTEIN"/>
    <property type="match status" value="1"/>
</dbReference>
<dbReference type="Proteomes" id="UP001055337">
    <property type="component" value="Chromosome"/>
</dbReference>
<evidence type="ECO:0000256" key="2">
    <source>
        <dbReference type="ARBA" id="ARBA00023002"/>
    </source>
</evidence>
<dbReference type="CDD" id="cd00667">
    <property type="entry name" value="ring_hydroxylating_dioxygenases_beta"/>
    <property type="match status" value="1"/>
</dbReference>
<evidence type="ECO:0000313" key="4">
    <source>
        <dbReference type="Proteomes" id="UP001055337"/>
    </source>
</evidence>